<reference evidence="1" key="1">
    <citation type="submission" date="2020-03" db="EMBL/GenBank/DDBJ databases">
        <title>Castanea mollissima Vanexum genome sequencing.</title>
        <authorList>
            <person name="Staton M."/>
        </authorList>
    </citation>
    <scope>NUCLEOTIDE SEQUENCE</scope>
    <source>
        <tissue evidence="1">Leaf</tissue>
    </source>
</reference>
<protein>
    <submittedName>
        <fullName evidence="1">Uncharacterized protein</fullName>
    </submittedName>
</protein>
<organism evidence="1 2">
    <name type="scientific">Castanea mollissima</name>
    <name type="common">Chinese chestnut</name>
    <dbReference type="NCBI Taxonomy" id="60419"/>
    <lineage>
        <taxon>Eukaryota</taxon>
        <taxon>Viridiplantae</taxon>
        <taxon>Streptophyta</taxon>
        <taxon>Embryophyta</taxon>
        <taxon>Tracheophyta</taxon>
        <taxon>Spermatophyta</taxon>
        <taxon>Magnoliopsida</taxon>
        <taxon>eudicotyledons</taxon>
        <taxon>Gunneridae</taxon>
        <taxon>Pentapetalae</taxon>
        <taxon>rosids</taxon>
        <taxon>fabids</taxon>
        <taxon>Fagales</taxon>
        <taxon>Fagaceae</taxon>
        <taxon>Castanea</taxon>
    </lineage>
</organism>
<gene>
    <name evidence="1" type="ORF">CMV_028006</name>
</gene>
<dbReference type="AlphaFoldDB" id="A0A8J4QEG7"/>
<proteinExistence type="predicted"/>
<name>A0A8J4QEG7_9ROSI</name>
<evidence type="ECO:0000313" key="2">
    <source>
        <dbReference type="Proteomes" id="UP000737018"/>
    </source>
</evidence>
<keyword evidence="2" id="KW-1185">Reference proteome</keyword>
<dbReference type="Proteomes" id="UP000737018">
    <property type="component" value="Unassembled WGS sequence"/>
</dbReference>
<evidence type="ECO:0000313" key="1">
    <source>
        <dbReference type="EMBL" id="KAF3945639.1"/>
    </source>
</evidence>
<accession>A0A8J4QEG7</accession>
<sequence length="76" mass="8284">MPKTPYSSGQEVVNGREALIVCFTAQPLARISGSDDTGLFLIGKSLKFPLVQSPNFKNFLSSTKPCCTWDTSVDSR</sequence>
<comment type="caution">
    <text evidence="1">The sequence shown here is derived from an EMBL/GenBank/DDBJ whole genome shotgun (WGS) entry which is preliminary data.</text>
</comment>
<dbReference type="EMBL" id="JRKL02011791">
    <property type="protein sequence ID" value="KAF3945639.1"/>
    <property type="molecule type" value="Genomic_DNA"/>
</dbReference>